<feature type="region of interest" description="Disordered" evidence="1">
    <location>
        <begin position="1"/>
        <end position="21"/>
    </location>
</feature>
<feature type="region of interest" description="Disordered" evidence="1">
    <location>
        <begin position="55"/>
        <end position="134"/>
    </location>
</feature>
<proteinExistence type="predicted"/>
<name>A0AAV7N9M5_PLEWA</name>
<sequence>MPLQLLSPQARTSVARTPPLPTPPLPPLCSVSLWAHHPASTHVAALRSQSFVHRVRRSRARPRPKWALRPAAPPGPSDACPTAPRFPLAPPYALGRPHWWAPGTPKQLQRPSSGARGHTSAYTTILATPPFNQI</sequence>
<feature type="compositionally biased region" description="Polar residues" evidence="1">
    <location>
        <begin position="120"/>
        <end position="134"/>
    </location>
</feature>
<feature type="compositionally biased region" description="Basic residues" evidence="1">
    <location>
        <begin position="55"/>
        <end position="66"/>
    </location>
</feature>
<dbReference type="EMBL" id="JANPWB010000012">
    <property type="protein sequence ID" value="KAJ1112767.1"/>
    <property type="molecule type" value="Genomic_DNA"/>
</dbReference>
<dbReference type="AlphaFoldDB" id="A0AAV7N9M5"/>
<gene>
    <name evidence="2" type="ORF">NDU88_001028</name>
</gene>
<evidence type="ECO:0000313" key="2">
    <source>
        <dbReference type="EMBL" id="KAJ1112767.1"/>
    </source>
</evidence>
<organism evidence="2 3">
    <name type="scientific">Pleurodeles waltl</name>
    <name type="common">Iberian ribbed newt</name>
    <dbReference type="NCBI Taxonomy" id="8319"/>
    <lineage>
        <taxon>Eukaryota</taxon>
        <taxon>Metazoa</taxon>
        <taxon>Chordata</taxon>
        <taxon>Craniata</taxon>
        <taxon>Vertebrata</taxon>
        <taxon>Euteleostomi</taxon>
        <taxon>Amphibia</taxon>
        <taxon>Batrachia</taxon>
        <taxon>Caudata</taxon>
        <taxon>Salamandroidea</taxon>
        <taxon>Salamandridae</taxon>
        <taxon>Pleurodelinae</taxon>
        <taxon>Pleurodeles</taxon>
    </lineage>
</organism>
<dbReference type="Proteomes" id="UP001066276">
    <property type="component" value="Chromosome 8"/>
</dbReference>
<keyword evidence="3" id="KW-1185">Reference proteome</keyword>
<comment type="caution">
    <text evidence="2">The sequence shown here is derived from an EMBL/GenBank/DDBJ whole genome shotgun (WGS) entry which is preliminary data.</text>
</comment>
<evidence type="ECO:0000256" key="1">
    <source>
        <dbReference type="SAM" id="MobiDB-lite"/>
    </source>
</evidence>
<reference evidence="2" key="1">
    <citation type="journal article" date="2022" name="bioRxiv">
        <title>Sequencing and chromosome-scale assembly of the giantPleurodeles waltlgenome.</title>
        <authorList>
            <person name="Brown T."/>
            <person name="Elewa A."/>
            <person name="Iarovenko S."/>
            <person name="Subramanian E."/>
            <person name="Araus A.J."/>
            <person name="Petzold A."/>
            <person name="Susuki M."/>
            <person name="Suzuki K.-i.T."/>
            <person name="Hayashi T."/>
            <person name="Toyoda A."/>
            <person name="Oliveira C."/>
            <person name="Osipova E."/>
            <person name="Leigh N.D."/>
            <person name="Simon A."/>
            <person name="Yun M.H."/>
        </authorList>
    </citation>
    <scope>NUCLEOTIDE SEQUENCE</scope>
    <source>
        <strain evidence="2">20211129_DDA</strain>
        <tissue evidence="2">Liver</tissue>
    </source>
</reference>
<feature type="compositionally biased region" description="Polar residues" evidence="1">
    <location>
        <begin position="1"/>
        <end position="15"/>
    </location>
</feature>
<evidence type="ECO:0000313" key="3">
    <source>
        <dbReference type="Proteomes" id="UP001066276"/>
    </source>
</evidence>
<protein>
    <submittedName>
        <fullName evidence="2">Uncharacterized protein</fullName>
    </submittedName>
</protein>
<accession>A0AAV7N9M5</accession>